<keyword evidence="4 9" id="KW-0997">Cell inner membrane</keyword>
<comment type="subcellular location">
    <subcellularLocation>
        <location evidence="1 9">Cell inner membrane</location>
        <topology evidence="1 9">Multi-pass membrane protein</topology>
    </subcellularLocation>
</comment>
<dbReference type="Pfam" id="PF04290">
    <property type="entry name" value="DctQ"/>
    <property type="match status" value="1"/>
</dbReference>
<reference evidence="12" key="1">
    <citation type="journal article" date="2019" name="Int. J. Syst. Evol. Microbiol.">
        <title>The Global Catalogue of Microorganisms (GCM) 10K type strain sequencing project: providing services to taxonomists for standard genome sequencing and annotation.</title>
        <authorList>
            <consortium name="The Broad Institute Genomics Platform"/>
            <consortium name="The Broad Institute Genome Sequencing Center for Infectious Disease"/>
            <person name="Wu L."/>
            <person name="Ma J."/>
        </authorList>
    </citation>
    <scope>NUCLEOTIDE SEQUENCE [LARGE SCALE GENOMIC DNA]</scope>
    <source>
        <strain evidence="12">KCTC 62784</strain>
    </source>
</reference>
<evidence type="ECO:0000313" key="11">
    <source>
        <dbReference type="EMBL" id="MFC3024367.1"/>
    </source>
</evidence>
<dbReference type="InterPro" id="IPR007387">
    <property type="entry name" value="TRAP_DctQ"/>
</dbReference>
<evidence type="ECO:0000256" key="2">
    <source>
        <dbReference type="ARBA" id="ARBA00022448"/>
    </source>
</evidence>
<dbReference type="PANTHER" id="PTHR35011:SF10">
    <property type="entry name" value="TRAP TRANSPORTER SMALL PERMEASE PROTEIN"/>
    <property type="match status" value="1"/>
</dbReference>
<keyword evidence="6 9" id="KW-1133">Transmembrane helix</keyword>
<feature type="transmembrane region" description="Helical" evidence="9">
    <location>
        <begin position="21"/>
        <end position="40"/>
    </location>
</feature>
<keyword evidence="5 9" id="KW-0812">Transmembrane</keyword>
<comment type="caution">
    <text evidence="11">The sequence shown here is derived from an EMBL/GenBank/DDBJ whole genome shotgun (WGS) entry which is preliminary data.</text>
</comment>
<evidence type="ECO:0000256" key="9">
    <source>
        <dbReference type="RuleBase" id="RU369079"/>
    </source>
</evidence>
<proteinExistence type="inferred from homology"/>
<feature type="transmembrane region" description="Helical" evidence="9">
    <location>
        <begin position="90"/>
        <end position="113"/>
    </location>
</feature>
<keyword evidence="2 9" id="KW-0813">Transport</keyword>
<name>A0ABV7C8J9_9VIBR</name>
<comment type="function">
    <text evidence="9">Part of the tripartite ATP-independent periplasmic (TRAP) transport system.</text>
</comment>
<gene>
    <name evidence="11" type="ORF">ACFODT_11085</name>
</gene>
<feature type="transmembrane region" description="Helical" evidence="9">
    <location>
        <begin position="133"/>
        <end position="153"/>
    </location>
</feature>
<dbReference type="RefSeq" id="WP_241967754.1">
    <property type="nucleotide sequence ID" value="NZ_AP024911.1"/>
</dbReference>
<dbReference type="InterPro" id="IPR055348">
    <property type="entry name" value="DctQ"/>
</dbReference>
<evidence type="ECO:0000256" key="6">
    <source>
        <dbReference type="ARBA" id="ARBA00022989"/>
    </source>
</evidence>
<sequence length="170" mass="19341">MMLIRLITGLSRQLNRLSGALAMLLIVYVLCHILLEIGLRLFGESTYVLDEFVGYTVATLTFLGLGYSLERNSLIKVNILSDQLPERYHWLLDLIASALSFAVFTWITYYWYINTLRSLKRGTTSSSIAETPLWIPETMVLIGLGLLCLTLFVRMLQLLSTRQVPHVEPT</sequence>
<evidence type="ECO:0000313" key="12">
    <source>
        <dbReference type="Proteomes" id="UP001595384"/>
    </source>
</evidence>
<dbReference type="EMBL" id="JBHRSE010000069">
    <property type="protein sequence ID" value="MFC3024367.1"/>
    <property type="molecule type" value="Genomic_DNA"/>
</dbReference>
<evidence type="ECO:0000259" key="10">
    <source>
        <dbReference type="Pfam" id="PF04290"/>
    </source>
</evidence>
<evidence type="ECO:0000256" key="1">
    <source>
        <dbReference type="ARBA" id="ARBA00004429"/>
    </source>
</evidence>
<evidence type="ECO:0000256" key="7">
    <source>
        <dbReference type="ARBA" id="ARBA00023136"/>
    </source>
</evidence>
<dbReference type="PANTHER" id="PTHR35011">
    <property type="entry name" value="2,3-DIKETO-L-GULONATE TRAP TRANSPORTER SMALL PERMEASE PROTEIN YIAM"/>
    <property type="match status" value="1"/>
</dbReference>
<organism evidence="11 12">
    <name type="scientific">Vibrio zhugei</name>
    <dbReference type="NCBI Taxonomy" id="2479546"/>
    <lineage>
        <taxon>Bacteria</taxon>
        <taxon>Pseudomonadati</taxon>
        <taxon>Pseudomonadota</taxon>
        <taxon>Gammaproteobacteria</taxon>
        <taxon>Vibrionales</taxon>
        <taxon>Vibrionaceae</taxon>
        <taxon>Vibrio</taxon>
    </lineage>
</organism>
<keyword evidence="3" id="KW-1003">Cell membrane</keyword>
<evidence type="ECO:0000256" key="3">
    <source>
        <dbReference type="ARBA" id="ARBA00022475"/>
    </source>
</evidence>
<accession>A0ABV7C8J9</accession>
<protein>
    <recommendedName>
        <fullName evidence="9">TRAP transporter small permease protein</fullName>
    </recommendedName>
</protein>
<evidence type="ECO:0000256" key="5">
    <source>
        <dbReference type="ARBA" id="ARBA00022692"/>
    </source>
</evidence>
<feature type="domain" description="Tripartite ATP-independent periplasmic transporters DctQ component" evidence="10">
    <location>
        <begin position="31"/>
        <end position="159"/>
    </location>
</feature>
<keyword evidence="12" id="KW-1185">Reference proteome</keyword>
<dbReference type="Proteomes" id="UP001595384">
    <property type="component" value="Unassembled WGS sequence"/>
</dbReference>
<evidence type="ECO:0000256" key="4">
    <source>
        <dbReference type="ARBA" id="ARBA00022519"/>
    </source>
</evidence>
<feature type="transmembrane region" description="Helical" evidence="9">
    <location>
        <begin position="52"/>
        <end position="69"/>
    </location>
</feature>
<evidence type="ECO:0000256" key="8">
    <source>
        <dbReference type="ARBA" id="ARBA00038436"/>
    </source>
</evidence>
<comment type="subunit">
    <text evidence="9">The complex comprises the extracytoplasmic solute receptor protein and the two transmembrane proteins.</text>
</comment>
<comment type="similarity">
    <text evidence="8 9">Belongs to the TRAP transporter small permease family.</text>
</comment>
<keyword evidence="7 9" id="KW-0472">Membrane</keyword>